<dbReference type="EMBL" id="JBHTEF010000001">
    <property type="protein sequence ID" value="MFC7580163.1"/>
    <property type="molecule type" value="Genomic_DNA"/>
</dbReference>
<gene>
    <name evidence="2" type="ORF">ACFQWG_02865</name>
</gene>
<organism evidence="2 3">
    <name type="scientific">Schaalia naturae</name>
    <dbReference type="NCBI Taxonomy" id="635203"/>
    <lineage>
        <taxon>Bacteria</taxon>
        <taxon>Bacillati</taxon>
        <taxon>Actinomycetota</taxon>
        <taxon>Actinomycetes</taxon>
        <taxon>Actinomycetales</taxon>
        <taxon>Actinomycetaceae</taxon>
        <taxon>Schaalia</taxon>
    </lineage>
</organism>
<evidence type="ECO:0000313" key="2">
    <source>
        <dbReference type="EMBL" id="MFC7580163.1"/>
    </source>
</evidence>
<feature type="region of interest" description="Disordered" evidence="1">
    <location>
        <begin position="85"/>
        <end position="180"/>
    </location>
</feature>
<accession>A0ABW2SLD2</accession>
<reference evidence="3" key="1">
    <citation type="journal article" date="2019" name="Int. J. Syst. Evol. Microbiol.">
        <title>The Global Catalogue of Microorganisms (GCM) 10K type strain sequencing project: providing services to taxonomists for standard genome sequencing and annotation.</title>
        <authorList>
            <consortium name="The Broad Institute Genomics Platform"/>
            <consortium name="The Broad Institute Genome Sequencing Center for Infectious Disease"/>
            <person name="Wu L."/>
            <person name="Ma J."/>
        </authorList>
    </citation>
    <scope>NUCLEOTIDE SEQUENCE [LARGE SCALE GENOMIC DNA]</scope>
    <source>
        <strain evidence="3">CCUG 56698</strain>
    </source>
</reference>
<dbReference type="Pfam" id="PF12005">
    <property type="entry name" value="DUF3499"/>
    <property type="match status" value="1"/>
</dbReference>
<feature type="compositionally biased region" description="Basic and acidic residues" evidence="1">
    <location>
        <begin position="85"/>
        <end position="102"/>
    </location>
</feature>
<protein>
    <submittedName>
        <fullName evidence="2">DUF3499 domain-containing protein</fullName>
    </submittedName>
</protein>
<dbReference type="InterPro" id="IPR021888">
    <property type="entry name" value="DUF3499"/>
</dbReference>
<evidence type="ECO:0000313" key="3">
    <source>
        <dbReference type="Proteomes" id="UP001596527"/>
    </source>
</evidence>
<proteinExistence type="predicted"/>
<evidence type="ECO:0000256" key="1">
    <source>
        <dbReference type="SAM" id="MobiDB-lite"/>
    </source>
</evidence>
<dbReference type="Proteomes" id="UP001596527">
    <property type="component" value="Unassembled WGS sequence"/>
</dbReference>
<dbReference type="RefSeq" id="WP_380971916.1">
    <property type="nucleotide sequence ID" value="NZ_JBHTEF010000001.1"/>
</dbReference>
<sequence>MIAARHCSKPACGRPAVATLTYDYQNSTAVLGPLATTAEPHAYDLCETHAEHLTVPLGWQVVRLQTSFDPAPPSPDDLLALVDAVREAAQRETRRPGGDPREATSASTERVRSGPERGPFATAVSDVAEGSPLSPDSPYARRRAHFRVISDPEAAPGAPQDAGEVEAGRGGAGAGSPSES</sequence>
<keyword evidence="3" id="KW-1185">Reference proteome</keyword>
<comment type="caution">
    <text evidence="2">The sequence shown here is derived from an EMBL/GenBank/DDBJ whole genome shotgun (WGS) entry which is preliminary data.</text>
</comment>
<name>A0ABW2SLD2_9ACTO</name>